<feature type="domain" description="SH3b" evidence="4">
    <location>
        <begin position="189"/>
        <end position="251"/>
    </location>
</feature>
<evidence type="ECO:0000313" key="5">
    <source>
        <dbReference type="EMBL" id="MCW3787049.1"/>
    </source>
</evidence>
<evidence type="ECO:0000259" key="4">
    <source>
        <dbReference type="PROSITE" id="PS51781"/>
    </source>
</evidence>
<dbReference type="Pfam" id="PF08239">
    <property type="entry name" value="SH3_3"/>
    <property type="match status" value="1"/>
</dbReference>
<comment type="caution">
    <text evidence="5">The sequence shown here is derived from an EMBL/GenBank/DDBJ whole genome shotgun (WGS) entry which is preliminary data.</text>
</comment>
<feature type="transmembrane region" description="Helical" evidence="2">
    <location>
        <begin position="160"/>
        <end position="180"/>
    </location>
</feature>
<keyword evidence="6" id="KW-1185">Reference proteome</keyword>
<keyword evidence="2" id="KW-0472">Membrane</keyword>
<keyword evidence="2" id="KW-1133">Transmembrane helix</keyword>
<dbReference type="InterPro" id="IPR019734">
    <property type="entry name" value="TPR_rpt"/>
</dbReference>
<keyword evidence="1" id="KW-0802">TPR repeat</keyword>
<dbReference type="AlphaFoldDB" id="A0AAE3M4N5"/>
<dbReference type="Gene3D" id="2.30.30.40">
    <property type="entry name" value="SH3 Domains"/>
    <property type="match status" value="1"/>
</dbReference>
<name>A0AAE3M4N5_9BACT</name>
<dbReference type="Gene3D" id="1.25.40.10">
    <property type="entry name" value="Tetratricopeptide repeat domain"/>
    <property type="match status" value="1"/>
</dbReference>
<evidence type="ECO:0000313" key="6">
    <source>
        <dbReference type="Proteomes" id="UP001209229"/>
    </source>
</evidence>
<dbReference type="Proteomes" id="UP001209229">
    <property type="component" value="Unassembled WGS sequence"/>
</dbReference>
<protein>
    <submittedName>
        <fullName evidence="5">Tetratricopeptide repeat protein</fullName>
    </submittedName>
</protein>
<dbReference type="PROSITE" id="PS51781">
    <property type="entry name" value="SH3B"/>
    <property type="match status" value="1"/>
</dbReference>
<sequence length="251" mass="28302">MKRIIFLFISILFLSVSSFASNDARFDKANELFQNQNYSEAITAYEEILNSGMESGDVYFNLGNAYYKSGNLPKAILNYERAKLILPHDKDISYNLQMANSQITDKLETVGEFFLITWFKSFRNTTKSDTWAIISIVTFALGLLLLAIFMFTRSKSLKQIAFFSAIILILVCITSISFSAKQKNMLTNRNGAIIFEPSVTIKSSPSVSGTELFILHEGTKVKILESVSDWYRIQISDGNDGWLPSSTVEII</sequence>
<dbReference type="SUPFAM" id="SSF48452">
    <property type="entry name" value="TPR-like"/>
    <property type="match status" value="1"/>
</dbReference>
<dbReference type="EMBL" id="JAPDPJ010000023">
    <property type="protein sequence ID" value="MCW3787049.1"/>
    <property type="molecule type" value="Genomic_DNA"/>
</dbReference>
<dbReference type="RefSeq" id="WP_301190614.1">
    <property type="nucleotide sequence ID" value="NZ_JAPDPJ010000023.1"/>
</dbReference>
<dbReference type="PROSITE" id="PS50005">
    <property type="entry name" value="TPR"/>
    <property type="match status" value="1"/>
</dbReference>
<organism evidence="5 6">
    <name type="scientific">Plebeiibacterium sediminum</name>
    <dbReference type="NCBI Taxonomy" id="2992112"/>
    <lineage>
        <taxon>Bacteria</taxon>
        <taxon>Pseudomonadati</taxon>
        <taxon>Bacteroidota</taxon>
        <taxon>Bacteroidia</taxon>
        <taxon>Marinilabiliales</taxon>
        <taxon>Marinilabiliaceae</taxon>
        <taxon>Plebeiibacterium</taxon>
    </lineage>
</organism>
<dbReference type="InterPro" id="IPR003646">
    <property type="entry name" value="SH3-like_bac-type"/>
</dbReference>
<keyword evidence="2" id="KW-0812">Transmembrane</keyword>
<dbReference type="InterPro" id="IPR011990">
    <property type="entry name" value="TPR-like_helical_dom_sf"/>
</dbReference>
<feature type="signal peptide" evidence="3">
    <location>
        <begin position="1"/>
        <end position="20"/>
    </location>
</feature>
<feature type="transmembrane region" description="Helical" evidence="2">
    <location>
        <begin position="131"/>
        <end position="151"/>
    </location>
</feature>
<keyword evidence="3" id="KW-0732">Signal</keyword>
<gene>
    <name evidence="5" type="ORF">OM075_11255</name>
</gene>
<reference evidence="5" key="1">
    <citation type="submission" date="2022-10" db="EMBL/GenBank/DDBJ databases">
        <authorList>
            <person name="Yu W.X."/>
        </authorList>
    </citation>
    <scope>NUCLEOTIDE SEQUENCE</scope>
    <source>
        <strain evidence="5">AAT</strain>
    </source>
</reference>
<dbReference type="SMART" id="SM00287">
    <property type="entry name" value="SH3b"/>
    <property type="match status" value="1"/>
</dbReference>
<proteinExistence type="predicted"/>
<evidence type="ECO:0000256" key="1">
    <source>
        <dbReference type="PROSITE-ProRule" id="PRU00339"/>
    </source>
</evidence>
<dbReference type="Pfam" id="PF13432">
    <property type="entry name" value="TPR_16"/>
    <property type="match status" value="1"/>
</dbReference>
<evidence type="ECO:0000256" key="3">
    <source>
        <dbReference type="SAM" id="SignalP"/>
    </source>
</evidence>
<evidence type="ECO:0000256" key="2">
    <source>
        <dbReference type="SAM" id="Phobius"/>
    </source>
</evidence>
<dbReference type="SMART" id="SM00028">
    <property type="entry name" value="TPR"/>
    <property type="match status" value="2"/>
</dbReference>
<feature type="chain" id="PRO_5042174406" evidence="3">
    <location>
        <begin position="21"/>
        <end position="251"/>
    </location>
</feature>
<accession>A0AAE3M4N5</accession>
<feature type="repeat" description="TPR" evidence="1">
    <location>
        <begin position="56"/>
        <end position="89"/>
    </location>
</feature>